<proteinExistence type="predicted"/>
<feature type="signal peptide" evidence="1">
    <location>
        <begin position="1"/>
        <end position="18"/>
    </location>
</feature>
<name>A0A6T7YVJ3_9EUKA</name>
<dbReference type="AlphaFoldDB" id="A0A6T7YVJ3"/>
<dbReference type="EMBL" id="HBKO01015068">
    <property type="protein sequence ID" value="CAE2211732.1"/>
    <property type="molecule type" value="Transcribed_RNA"/>
</dbReference>
<feature type="chain" id="PRO_5030159724" evidence="1">
    <location>
        <begin position="19"/>
        <end position="161"/>
    </location>
</feature>
<evidence type="ECO:0000313" key="2">
    <source>
        <dbReference type="EMBL" id="CAE2211732.1"/>
    </source>
</evidence>
<gene>
    <name evidence="2" type="ORF">CPOL0286_LOCUS6825</name>
</gene>
<protein>
    <submittedName>
        <fullName evidence="2">Uncharacterized protein</fullName>
    </submittedName>
</protein>
<accession>A0A6T7YVJ3</accession>
<evidence type="ECO:0000256" key="1">
    <source>
        <dbReference type="SAM" id="SignalP"/>
    </source>
</evidence>
<organism evidence="2">
    <name type="scientific">Prymnesium polylepis</name>
    <dbReference type="NCBI Taxonomy" id="72548"/>
    <lineage>
        <taxon>Eukaryota</taxon>
        <taxon>Haptista</taxon>
        <taxon>Haptophyta</taxon>
        <taxon>Prymnesiophyceae</taxon>
        <taxon>Prymnesiales</taxon>
        <taxon>Prymnesiaceae</taxon>
        <taxon>Prymnesium</taxon>
    </lineage>
</organism>
<keyword evidence="1" id="KW-0732">Signal</keyword>
<sequence length="161" mass="16822">MLCSHLGLLTMPAGGSSAIAPCSDDVILAFMRLHAALAADHEATGSASASLCLDLMHTQCLRWLLDRWERLDLSPRAPRIMQFPALLRDLRAHIKTTLPLVEAPWSIGALLLALRQEGGGVPSGAPPSGAAARGSSTAVSRAISVAVLLAWVCPPGQTAQA</sequence>
<reference evidence="2" key="1">
    <citation type="submission" date="2021-01" db="EMBL/GenBank/DDBJ databases">
        <authorList>
            <person name="Corre E."/>
            <person name="Pelletier E."/>
            <person name="Niang G."/>
            <person name="Scheremetjew M."/>
            <person name="Finn R."/>
            <person name="Kale V."/>
            <person name="Holt S."/>
            <person name="Cochrane G."/>
            <person name="Meng A."/>
            <person name="Brown T."/>
            <person name="Cohen L."/>
        </authorList>
    </citation>
    <scope>NUCLEOTIDE SEQUENCE</scope>
    <source>
        <strain evidence="2">UIO037</strain>
    </source>
</reference>